<dbReference type="AlphaFoldDB" id="A0A136A4Q3"/>
<dbReference type="RefSeq" id="WP_068373899.1">
    <property type="nucleotide sequence ID" value="NZ_LSNE01000003.1"/>
</dbReference>
<dbReference type="OrthoDB" id="6876592at2"/>
<proteinExistence type="predicted"/>
<keyword evidence="1" id="KW-0812">Transmembrane</keyword>
<evidence type="ECO:0008006" key="4">
    <source>
        <dbReference type="Google" id="ProtNLM"/>
    </source>
</evidence>
<evidence type="ECO:0000313" key="3">
    <source>
        <dbReference type="Proteomes" id="UP000070299"/>
    </source>
</evidence>
<evidence type="ECO:0000256" key="1">
    <source>
        <dbReference type="SAM" id="Phobius"/>
    </source>
</evidence>
<accession>A0A136A4Q3</accession>
<reference evidence="3" key="1">
    <citation type="submission" date="2016-02" db="EMBL/GenBank/DDBJ databases">
        <authorList>
            <person name="Schultz-Johansen M."/>
            <person name="Glaring M.A."/>
            <person name="Bech P.K."/>
            <person name="Stougaard P."/>
        </authorList>
    </citation>
    <scope>NUCLEOTIDE SEQUENCE [LARGE SCALE GENOMIC DNA]</scope>
    <source>
        <strain evidence="3">S66</strain>
    </source>
</reference>
<gene>
    <name evidence="2" type="ORF">AX660_08870</name>
</gene>
<evidence type="ECO:0000313" key="2">
    <source>
        <dbReference type="EMBL" id="KXI30100.1"/>
    </source>
</evidence>
<dbReference type="Proteomes" id="UP000070299">
    <property type="component" value="Unassembled WGS sequence"/>
</dbReference>
<organism evidence="2 3">
    <name type="scientific">Paraglaciecola hydrolytica</name>
    <dbReference type="NCBI Taxonomy" id="1799789"/>
    <lineage>
        <taxon>Bacteria</taxon>
        <taxon>Pseudomonadati</taxon>
        <taxon>Pseudomonadota</taxon>
        <taxon>Gammaproteobacteria</taxon>
        <taxon>Alteromonadales</taxon>
        <taxon>Alteromonadaceae</taxon>
        <taxon>Paraglaciecola</taxon>
    </lineage>
</organism>
<dbReference type="InterPro" id="IPR007813">
    <property type="entry name" value="PilN"/>
</dbReference>
<feature type="transmembrane region" description="Helical" evidence="1">
    <location>
        <begin position="21"/>
        <end position="41"/>
    </location>
</feature>
<name>A0A136A4Q3_9ALTE</name>
<keyword evidence="1" id="KW-1133">Transmembrane helix</keyword>
<sequence length="208" mass="23277">MKTKVNLYAIEFHPKLRLLSLQITLVVCAVMLLLCVAYWFYGFAQQQSLTTELEFSQLQKSQHAGVVTALQTELATLKKDPQLLLDVEQNLQILALKKRVLEEIQGQEELKSSGFAQLMAELADKHQSGLWLTYIGLDGRQVRLEGTTLESSLVPKWLNNLGATAYFKGQEFAETRLFRNTEQQLNFVIASSVADAKDNASAGANVNE</sequence>
<comment type="caution">
    <text evidence="2">The sequence shown here is derived from an EMBL/GenBank/DDBJ whole genome shotgun (WGS) entry which is preliminary data.</text>
</comment>
<keyword evidence="1" id="KW-0472">Membrane</keyword>
<dbReference type="EMBL" id="LSNE01000003">
    <property type="protein sequence ID" value="KXI30100.1"/>
    <property type="molecule type" value="Genomic_DNA"/>
</dbReference>
<dbReference type="Pfam" id="PF05137">
    <property type="entry name" value="PilN"/>
    <property type="match status" value="1"/>
</dbReference>
<keyword evidence="3" id="KW-1185">Reference proteome</keyword>
<protein>
    <recommendedName>
        <fullName evidence="4">Fimbrial assembly protein</fullName>
    </recommendedName>
</protein>
<dbReference type="STRING" id="1799789.AX660_08870"/>